<comment type="pathway">
    <text evidence="1">Lipid metabolism.</text>
</comment>
<dbReference type="PANTHER" id="PTHR10434:SF66">
    <property type="entry name" value="PHOSPHOLIPID_GLYCEROL ACYLTRANSFERASE DOMAIN-CONTAINING PROTEIN"/>
    <property type="match status" value="1"/>
</dbReference>
<dbReference type="OrthoDB" id="9812274at2"/>
<evidence type="ECO:0000313" key="10">
    <source>
        <dbReference type="Proteomes" id="UP000443000"/>
    </source>
</evidence>
<dbReference type="InterPro" id="IPR002123">
    <property type="entry name" value="Plipid/glycerol_acylTrfase"/>
</dbReference>
<dbReference type="Proteomes" id="UP000437970">
    <property type="component" value="Unassembled WGS sequence"/>
</dbReference>
<evidence type="ECO:0000313" key="7">
    <source>
        <dbReference type="EMBL" id="MQU18861.1"/>
    </source>
</evidence>
<reference evidence="9 10" key="1">
    <citation type="submission" date="2019-10" db="EMBL/GenBank/DDBJ databases">
        <title>Evaluation of single-gene subtyping targets for Pseudomonas.</title>
        <authorList>
            <person name="Reichler S.J."/>
            <person name="Orsi R.H."/>
            <person name="Wiedmann M."/>
            <person name="Martin N.H."/>
            <person name="Murphy S.I."/>
        </authorList>
    </citation>
    <scope>NUCLEOTIDE SEQUENCE</scope>
    <source>
        <strain evidence="7 10">FSL R10-1594</strain>
        <strain evidence="8 9">FSL R10-1984</strain>
        <strain evidence="6">FSL R10-2339</strain>
    </source>
</reference>
<evidence type="ECO:0000256" key="4">
    <source>
        <dbReference type="SAM" id="Phobius"/>
    </source>
</evidence>
<feature type="transmembrane region" description="Helical" evidence="4">
    <location>
        <begin position="28"/>
        <end position="57"/>
    </location>
</feature>
<comment type="caution">
    <text evidence="6">The sequence shown here is derived from an EMBL/GenBank/DDBJ whole genome shotgun (WGS) entry which is preliminary data.</text>
</comment>
<keyword evidence="4" id="KW-1133">Transmembrane helix</keyword>
<sequence length="293" mass="32318">MSKPASSTPGNTASGTGNVAVSNRRDAYYWRLIATGLSFALFGFGGLCLRLIVFPVLGCLPGDAIRQRERARATVSRLFWLFIRSMARMGVLTYEVQGAERLGRPGQMIIANHPSLIDVVFLIGLVRNANCVVKQSLWQNPFTRSPVRATQYISNDGSVDMLDTAANALREGQTLIIFPEGTRTQPGHPPAFHRGAASIALRGAKILTPVIIKVSPTTLTKAEPWYRIPDRRVHFSFRVGADIDPNTFTALGPPPKASRLLNDFVHDYFIKELATDERSEHANQTTDHRRPGP</sequence>
<dbReference type="SMART" id="SM00563">
    <property type="entry name" value="PlsC"/>
    <property type="match status" value="1"/>
</dbReference>
<dbReference type="EMBL" id="WIVT01000036">
    <property type="protein sequence ID" value="MQU18861.1"/>
    <property type="molecule type" value="Genomic_DNA"/>
</dbReference>
<dbReference type="Pfam" id="PF01553">
    <property type="entry name" value="Acyltransferase"/>
    <property type="match status" value="1"/>
</dbReference>
<dbReference type="CDD" id="cd07989">
    <property type="entry name" value="LPLAT_AGPAT-like"/>
    <property type="match status" value="1"/>
</dbReference>
<evidence type="ECO:0000313" key="9">
    <source>
        <dbReference type="Proteomes" id="UP000437970"/>
    </source>
</evidence>
<proteinExistence type="predicted"/>
<evidence type="ECO:0000256" key="1">
    <source>
        <dbReference type="ARBA" id="ARBA00005189"/>
    </source>
</evidence>
<evidence type="ECO:0000313" key="6">
    <source>
        <dbReference type="EMBL" id="MQT82308.1"/>
    </source>
</evidence>
<accession>A0A6A7YZM1</accession>
<organism evidence="6">
    <name type="scientific">Pseudomonas helleri</name>
    <dbReference type="NCBI Taxonomy" id="1608996"/>
    <lineage>
        <taxon>Bacteria</taxon>
        <taxon>Pseudomonadati</taxon>
        <taxon>Pseudomonadota</taxon>
        <taxon>Gammaproteobacteria</taxon>
        <taxon>Pseudomonadales</taxon>
        <taxon>Pseudomonadaceae</taxon>
        <taxon>Pseudomonas</taxon>
    </lineage>
</organism>
<protein>
    <submittedName>
        <fullName evidence="6">1-acyl-sn-glycerol-3-phosphate acyltransferase</fullName>
    </submittedName>
</protein>
<dbReference type="EMBL" id="WIWC01000044">
    <property type="protein sequence ID" value="MQT82308.1"/>
    <property type="molecule type" value="Genomic_DNA"/>
</dbReference>
<keyword evidence="4" id="KW-0472">Membrane</keyword>
<dbReference type="GO" id="GO:0003841">
    <property type="term" value="F:1-acylglycerol-3-phosphate O-acyltransferase activity"/>
    <property type="evidence" value="ECO:0007669"/>
    <property type="project" value="TreeGrafter"/>
</dbReference>
<dbReference type="GO" id="GO:0006654">
    <property type="term" value="P:phosphatidic acid biosynthetic process"/>
    <property type="evidence" value="ECO:0007669"/>
    <property type="project" value="TreeGrafter"/>
</dbReference>
<dbReference type="SUPFAM" id="SSF69593">
    <property type="entry name" value="Glycerol-3-phosphate (1)-acyltransferase"/>
    <property type="match status" value="1"/>
</dbReference>
<gene>
    <name evidence="7" type="ORF">GHN41_20775</name>
    <name evidence="6" type="ORF">GHN86_19895</name>
    <name evidence="8" type="ORF">GHO29_20230</name>
</gene>
<keyword evidence="4" id="KW-0812">Transmembrane</keyword>
<evidence type="ECO:0000256" key="2">
    <source>
        <dbReference type="ARBA" id="ARBA00022679"/>
    </source>
</evidence>
<evidence type="ECO:0000256" key="3">
    <source>
        <dbReference type="ARBA" id="ARBA00023315"/>
    </source>
</evidence>
<dbReference type="PANTHER" id="PTHR10434">
    <property type="entry name" value="1-ACYL-SN-GLYCEROL-3-PHOSPHATE ACYLTRANSFERASE"/>
    <property type="match status" value="1"/>
</dbReference>
<keyword evidence="3 6" id="KW-0012">Acyltransferase</keyword>
<feature type="domain" description="Phospholipid/glycerol acyltransferase" evidence="5">
    <location>
        <begin position="107"/>
        <end position="215"/>
    </location>
</feature>
<evidence type="ECO:0000259" key="5">
    <source>
        <dbReference type="SMART" id="SM00563"/>
    </source>
</evidence>
<evidence type="ECO:0000313" key="8">
    <source>
        <dbReference type="EMBL" id="MQU28798.1"/>
    </source>
</evidence>
<dbReference type="Proteomes" id="UP000443000">
    <property type="component" value="Unassembled WGS sequence"/>
</dbReference>
<dbReference type="AlphaFoldDB" id="A0A6A7YZM1"/>
<dbReference type="EMBL" id="WIVW01000040">
    <property type="protein sequence ID" value="MQU28798.1"/>
    <property type="molecule type" value="Genomic_DNA"/>
</dbReference>
<name>A0A6A7YZM1_9PSED</name>
<keyword evidence="2 6" id="KW-0808">Transferase</keyword>